<accession>A0ACA9PTR1</accession>
<dbReference type="Proteomes" id="UP000789920">
    <property type="component" value="Unassembled WGS sequence"/>
</dbReference>
<reference evidence="1" key="1">
    <citation type="submission" date="2021-06" db="EMBL/GenBank/DDBJ databases">
        <authorList>
            <person name="Kallberg Y."/>
            <person name="Tangrot J."/>
            <person name="Rosling A."/>
        </authorList>
    </citation>
    <scope>NUCLEOTIDE SEQUENCE</scope>
    <source>
        <strain evidence="1">MA461A</strain>
    </source>
</reference>
<proteinExistence type="predicted"/>
<evidence type="ECO:0000313" key="1">
    <source>
        <dbReference type="EMBL" id="CAG8719260.1"/>
    </source>
</evidence>
<keyword evidence="2" id="KW-1185">Reference proteome</keyword>
<sequence length="68" mass="7598">TSPPESTNGSSVDIETTNSLSLKLIPSHMELFLIEPNNEHDLQPSEIEPNDEQDLQPSEIEPNDEQNL</sequence>
<gene>
    <name evidence="1" type="ORF">RPERSI_LOCUS11155</name>
</gene>
<name>A0ACA9PTR1_9GLOM</name>
<evidence type="ECO:0000313" key="2">
    <source>
        <dbReference type="Proteomes" id="UP000789920"/>
    </source>
</evidence>
<dbReference type="EMBL" id="CAJVQC010022705">
    <property type="protein sequence ID" value="CAG8719260.1"/>
    <property type="molecule type" value="Genomic_DNA"/>
</dbReference>
<organism evidence="1 2">
    <name type="scientific">Racocetra persica</name>
    <dbReference type="NCBI Taxonomy" id="160502"/>
    <lineage>
        <taxon>Eukaryota</taxon>
        <taxon>Fungi</taxon>
        <taxon>Fungi incertae sedis</taxon>
        <taxon>Mucoromycota</taxon>
        <taxon>Glomeromycotina</taxon>
        <taxon>Glomeromycetes</taxon>
        <taxon>Diversisporales</taxon>
        <taxon>Gigasporaceae</taxon>
        <taxon>Racocetra</taxon>
    </lineage>
</organism>
<comment type="caution">
    <text evidence="1">The sequence shown here is derived from an EMBL/GenBank/DDBJ whole genome shotgun (WGS) entry which is preliminary data.</text>
</comment>
<feature type="non-terminal residue" evidence="1">
    <location>
        <position position="1"/>
    </location>
</feature>
<protein>
    <submittedName>
        <fullName evidence="1">905_t:CDS:1</fullName>
    </submittedName>
</protein>